<dbReference type="InterPro" id="IPR011990">
    <property type="entry name" value="TPR-like_helical_dom_sf"/>
</dbReference>
<dbReference type="EMBL" id="QKYT01000056">
    <property type="protein sequence ID" value="RIA95703.1"/>
    <property type="molecule type" value="Genomic_DNA"/>
</dbReference>
<dbReference type="Gene3D" id="1.25.40.10">
    <property type="entry name" value="Tetratricopeptide repeat domain"/>
    <property type="match status" value="1"/>
</dbReference>
<evidence type="ECO:0000313" key="2">
    <source>
        <dbReference type="Proteomes" id="UP000265703"/>
    </source>
</evidence>
<protein>
    <submittedName>
        <fullName evidence="1">Uncharacterized protein</fullName>
    </submittedName>
</protein>
<name>A0A397TBR4_9GLOM</name>
<organism evidence="1 2">
    <name type="scientific">Glomus cerebriforme</name>
    <dbReference type="NCBI Taxonomy" id="658196"/>
    <lineage>
        <taxon>Eukaryota</taxon>
        <taxon>Fungi</taxon>
        <taxon>Fungi incertae sedis</taxon>
        <taxon>Mucoromycota</taxon>
        <taxon>Glomeromycotina</taxon>
        <taxon>Glomeromycetes</taxon>
        <taxon>Glomerales</taxon>
        <taxon>Glomeraceae</taxon>
        <taxon>Glomus</taxon>
    </lineage>
</organism>
<evidence type="ECO:0000313" key="1">
    <source>
        <dbReference type="EMBL" id="RIA95703.1"/>
    </source>
</evidence>
<proteinExistence type="predicted"/>
<keyword evidence="2" id="KW-1185">Reference proteome</keyword>
<sequence length="60" mass="6807">MTGKSQYSRRTDKNGIKAFEELAEKGYIDSIHQLGYCYQHGIGTDKSEIKAFVSYNDLAE</sequence>
<accession>A0A397TBR4</accession>
<dbReference type="STRING" id="658196.A0A397TBR4"/>
<reference evidence="1 2" key="1">
    <citation type="submission" date="2018-06" db="EMBL/GenBank/DDBJ databases">
        <title>Comparative genomics reveals the genomic features of Rhizophagus irregularis, R. cerebriforme, R. diaphanum and Gigaspora rosea, and their symbiotic lifestyle signature.</title>
        <authorList>
            <person name="Morin E."/>
            <person name="San Clemente H."/>
            <person name="Chen E.C.H."/>
            <person name="De La Providencia I."/>
            <person name="Hainaut M."/>
            <person name="Kuo A."/>
            <person name="Kohler A."/>
            <person name="Murat C."/>
            <person name="Tang N."/>
            <person name="Roy S."/>
            <person name="Loubradou J."/>
            <person name="Henrissat B."/>
            <person name="Grigoriev I.V."/>
            <person name="Corradi N."/>
            <person name="Roux C."/>
            <person name="Martin F.M."/>
        </authorList>
    </citation>
    <scope>NUCLEOTIDE SEQUENCE [LARGE SCALE GENOMIC DNA]</scope>
    <source>
        <strain evidence="1 2">DAOM 227022</strain>
    </source>
</reference>
<dbReference type="SUPFAM" id="SSF81901">
    <property type="entry name" value="HCP-like"/>
    <property type="match status" value="1"/>
</dbReference>
<dbReference type="Proteomes" id="UP000265703">
    <property type="component" value="Unassembled WGS sequence"/>
</dbReference>
<comment type="caution">
    <text evidence="1">The sequence shown here is derived from an EMBL/GenBank/DDBJ whole genome shotgun (WGS) entry which is preliminary data.</text>
</comment>
<dbReference type="OrthoDB" id="2384430at2759"/>
<dbReference type="AlphaFoldDB" id="A0A397TBR4"/>
<gene>
    <name evidence="1" type="ORF">C1645_816278</name>
</gene>